<evidence type="ECO:0000313" key="7">
    <source>
        <dbReference type="EMBL" id="GIH14303.1"/>
    </source>
</evidence>
<dbReference type="InterPro" id="IPR012291">
    <property type="entry name" value="CBM2_carb-bd_dom_sf"/>
</dbReference>
<proteinExistence type="predicted"/>
<feature type="signal peptide" evidence="4">
    <location>
        <begin position="1"/>
        <end position="28"/>
    </location>
</feature>
<keyword evidence="4" id="KW-0732">Signal</keyword>
<dbReference type="Proteomes" id="UP000642748">
    <property type="component" value="Unassembled WGS sequence"/>
</dbReference>
<evidence type="ECO:0000259" key="6">
    <source>
        <dbReference type="PROSITE" id="PS51677"/>
    </source>
</evidence>
<dbReference type="InterPro" id="IPR050248">
    <property type="entry name" value="Polysacc_deacetylase_ArnD"/>
</dbReference>
<accession>A0A8J3QRP5</accession>
<protein>
    <submittedName>
        <fullName evidence="7">Acetylxylan esterase</fullName>
    </submittedName>
</protein>
<dbReference type="InterPro" id="IPR008965">
    <property type="entry name" value="CBM2/CBM3_carb-bd_dom_sf"/>
</dbReference>
<dbReference type="CDD" id="cd10953">
    <property type="entry name" value="CE4_SlAXE_like"/>
    <property type="match status" value="1"/>
</dbReference>
<dbReference type="InterPro" id="IPR001919">
    <property type="entry name" value="CBD2"/>
</dbReference>
<evidence type="ECO:0000256" key="1">
    <source>
        <dbReference type="ARBA" id="ARBA00022723"/>
    </source>
</evidence>
<dbReference type="RefSeq" id="WP_203917970.1">
    <property type="nucleotide sequence ID" value="NZ_BONZ01000022.1"/>
</dbReference>
<dbReference type="GO" id="GO:0004553">
    <property type="term" value="F:hydrolase activity, hydrolyzing O-glycosyl compounds"/>
    <property type="evidence" value="ECO:0007669"/>
    <property type="project" value="InterPro"/>
</dbReference>
<dbReference type="GO" id="GO:0005975">
    <property type="term" value="P:carbohydrate metabolic process"/>
    <property type="evidence" value="ECO:0007669"/>
    <property type="project" value="InterPro"/>
</dbReference>
<dbReference type="EMBL" id="BONZ01000022">
    <property type="protein sequence ID" value="GIH14303.1"/>
    <property type="molecule type" value="Genomic_DNA"/>
</dbReference>
<dbReference type="InterPro" id="IPR002509">
    <property type="entry name" value="NODB_dom"/>
</dbReference>
<evidence type="ECO:0000256" key="3">
    <source>
        <dbReference type="SAM" id="MobiDB-lite"/>
    </source>
</evidence>
<evidence type="ECO:0000259" key="5">
    <source>
        <dbReference type="PROSITE" id="PS51173"/>
    </source>
</evidence>
<dbReference type="Gene3D" id="3.20.20.370">
    <property type="entry name" value="Glycoside hydrolase/deacetylase"/>
    <property type="match status" value="1"/>
</dbReference>
<sequence>MPSIRRFTRPVLAVTVAVAAATVGSAVAITVAAPASQAATCNGYVGLTFDDGPTPGNTQNLLNALRSAGLRATFFDEGQNAAPNPSLVQATASAGMWIGNHSWDHPHMTQLSTAQMNTEIGNTQQTLQQATGAAPKLFRPPYGETNATLKSVEAQYGLTEIIWDVDSQDWNGASTSAIVQANARLTNGQIILMHDWPANTVAAIPQIASGLASRNLCAGMISPSTGRAVAPTGGGNPPPSSPTPTVRPTTPPPTSPPPGGSGCRVTSTVSAWNNGLTNNLTITNTGGSAVTNWRLTFTLPSGQTITSGWSATYSPTSGQVTATNAGYNSTIAPNSSTAIGYQATHTGNAAAPTGFALNGVSCGS</sequence>
<dbReference type="GO" id="GO:0046872">
    <property type="term" value="F:metal ion binding"/>
    <property type="evidence" value="ECO:0007669"/>
    <property type="project" value="UniProtKB-KW"/>
</dbReference>
<keyword evidence="2" id="KW-0378">Hydrolase</keyword>
<evidence type="ECO:0000256" key="4">
    <source>
        <dbReference type="SAM" id="SignalP"/>
    </source>
</evidence>
<dbReference type="PROSITE" id="PS51677">
    <property type="entry name" value="NODB"/>
    <property type="match status" value="1"/>
</dbReference>
<gene>
    <name evidence="7" type="ORF">Raf01_24750</name>
</gene>
<dbReference type="GO" id="GO:0016020">
    <property type="term" value="C:membrane"/>
    <property type="evidence" value="ECO:0007669"/>
    <property type="project" value="TreeGrafter"/>
</dbReference>
<evidence type="ECO:0000256" key="2">
    <source>
        <dbReference type="ARBA" id="ARBA00022801"/>
    </source>
</evidence>
<feature type="domain" description="CBM2" evidence="5">
    <location>
        <begin position="256"/>
        <end position="364"/>
    </location>
</feature>
<feature type="domain" description="NodB homology" evidence="6">
    <location>
        <begin position="43"/>
        <end position="219"/>
    </location>
</feature>
<feature type="compositionally biased region" description="Pro residues" evidence="3">
    <location>
        <begin position="249"/>
        <end position="259"/>
    </location>
</feature>
<dbReference type="SMART" id="SM00637">
    <property type="entry name" value="CBD_II"/>
    <property type="match status" value="1"/>
</dbReference>
<dbReference type="PANTHER" id="PTHR10587:SF133">
    <property type="entry name" value="CHITIN DEACETYLASE 1-RELATED"/>
    <property type="match status" value="1"/>
</dbReference>
<keyword evidence="8" id="KW-1185">Reference proteome</keyword>
<feature type="region of interest" description="Disordered" evidence="3">
    <location>
        <begin position="226"/>
        <end position="264"/>
    </location>
</feature>
<dbReference type="SUPFAM" id="SSF49384">
    <property type="entry name" value="Carbohydrate-binding domain"/>
    <property type="match status" value="1"/>
</dbReference>
<organism evidence="7 8">
    <name type="scientific">Rugosimonospora africana</name>
    <dbReference type="NCBI Taxonomy" id="556532"/>
    <lineage>
        <taxon>Bacteria</taxon>
        <taxon>Bacillati</taxon>
        <taxon>Actinomycetota</taxon>
        <taxon>Actinomycetes</taxon>
        <taxon>Micromonosporales</taxon>
        <taxon>Micromonosporaceae</taxon>
        <taxon>Rugosimonospora</taxon>
    </lineage>
</organism>
<dbReference type="Gene3D" id="2.60.40.290">
    <property type="match status" value="1"/>
</dbReference>
<dbReference type="PANTHER" id="PTHR10587">
    <property type="entry name" value="GLYCOSYL TRANSFERASE-RELATED"/>
    <property type="match status" value="1"/>
</dbReference>
<evidence type="ECO:0000313" key="8">
    <source>
        <dbReference type="Proteomes" id="UP000642748"/>
    </source>
</evidence>
<feature type="chain" id="PRO_5039468066" evidence="4">
    <location>
        <begin position="29"/>
        <end position="364"/>
    </location>
</feature>
<name>A0A8J3QRP5_9ACTN</name>
<dbReference type="GO" id="GO:0016810">
    <property type="term" value="F:hydrolase activity, acting on carbon-nitrogen (but not peptide) bonds"/>
    <property type="evidence" value="ECO:0007669"/>
    <property type="project" value="InterPro"/>
</dbReference>
<dbReference type="InterPro" id="IPR011330">
    <property type="entry name" value="Glyco_hydro/deAcase_b/a-brl"/>
</dbReference>
<dbReference type="Pfam" id="PF01522">
    <property type="entry name" value="Polysacc_deac_1"/>
    <property type="match status" value="1"/>
</dbReference>
<dbReference type="PROSITE" id="PS51173">
    <property type="entry name" value="CBM2"/>
    <property type="match status" value="1"/>
</dbReference>
<reference evidence="7" key="1">
    <citation type="submission" date="2021-01" db="EMBL/GenBank/DDBJ databases">
        <title>Whole genome shotgun sequence of Rugosimonospora africana NBRC 104875.</title>
        <authorList>
            <person name="Komaki H."/>
            <person name="Tamura T."/>
        </authorList>
    </citation>
    <scope>NUCLEOTIDE SEQUENCE</scope>
    <source>
        <strain evidence="7">NBRC 104875</strain>
    </source>
</reference>
<dbReference type="AlphaFoldDB" id="A0A8J3QRP5"/>
<dbReference type="GO" id="GO:0030247">
    <property type="term" value="F:polysaccharide binding"/>
    <property type="evidence" value="ECO:0007669"/>
    <property type="project" value="UniProtKB-UniRule"/>
</dbReference>
<dbReference type="Pfam" id="PF00553">
    <property type="entry name" value="CBM_2"/>
    <property type="match status" value="1"/>
</dbReference>
<comment type="caution">
    <text evidence="7">The sequence shown here is derived from an EMBL/GenBank/DDBJ whole genome shotgun (WGS) entry which is preliminary data.</text>
</comment>
<keyword evidence="1" id="KW-0479">Metal-binding</keyword>
<dbReference type="SUPFAM" id="SSF88713">
    <property type="entry name" value="Glycoside hydrolase/deacetylase"/>
    <property type="match status" value="1"/>
</dbReference>